<comment type="caution">
    <text evidence="1">The sequence shown here is derived from an EMBL/GenBank/DDBJ whole genome shotgun (WGS) entry which is preliminary data.</text>
</comment>
<organism evidence="1 2">
    <name type="scientific">Friedmanniomyces simplex</name>
    <dbReference type="NCBI Taxonomy" id="329884"/>
    <lineage>
        <taxon>Eukaryota</taxon>
        <taxon>Fungi</taxon>
        <taxon>Dikarya</taxon>
        <taxon>Ascomycota</taxon>
        <taxon>Pezizomycotina</taxon>
        <taxon>Dothideomycetes</taxon>
        <taxon>Dothideomycetidae</taxon>
        <taxon>Mycosphaerellales</taxon>
        <taxon>Teratosphaeriaceae</taxon>
        <taxon>Friedmanniomyces</taxon>
    </lineage>
</organism>
<accession>A0A4U0X8F0</accession>
<proteinExistence type="predicted"/>
<protein>
    <submittedName>
        <fullName evidence="1">Uncharacterized protein</fullName>
    </submittedName>
</protein>
<reference evidence="1 2" key="1">
    <citation type="submission" date="2017-03" db="EMBL/GenBank/DDBJ databases">
        <title>Genomes of endolithic fungi from Antarctica.</title>
        <authorList>
            <person name="Coleine C."/>
            <person name="Masonjones S."/>
            <person name="Stajich J.E."/>
        </authorList>
    </citation>
    <scope>NUCLEOTIDE SEQUENCE [LARGE SCALE GENOMIC DNA]</scope>
    <source>
        <strain evidence="1 2">CCFEE 5184</strain>
    </source>
</reference>
<dbReference type="EMBL" id="NAJQ01000290">
    <property type="protein sequence ID" value="TKA72852.1"/>
    <property type="molecule type" value="Genomic_DNA"/>
</dbReference>
<evidence type="ECO:0000313" key="1">
    <source>
        <dbReference type="EMBL" id="TKA72852.1"/>
    </source>
</evidence>
<dbReference type="AlphaFoldDB" id="A0A4U0X8F0"/>
<dbReference type="OrthoDB" id="5043970at2759"/>
<name>A0A4U0X8F0_9PEZI</name>
<sequence length="131" mass="13358">MFSVVHSQASGDITCMNGQANNIAAADWLSLGDQMAAAEGHSLLANNDPINLASGFSLGAPSSASFVVGTARAFIQQPSLTESTHVSFADFSAAIDQAREQCCGNFATCVSAIFNVKGDTGEDVQAGIVAA</sequence>
<keyword evidence="2" id="KW-1185">Reference proteome</keyword>
<evidence type="ECO:0000313" key="2">
    <source>
        <dbReference type="Proteomes" id="UP000309340"/>
    </source>
</evidence>
<gene>
    <name evidence="1" type="ORF">B0A55_07696</name>
</gene>
<dbReference type="Proteomes" id="UP000309340">
    <property type="component" value="Unassembled WGS sequence"/>
</dbReference>